<organism evidence="2 3">
    <name type="scientific">Gimesia chilikensis</name>
    <dbReference type="NCBI Taxonomy" id="2605989"/>
    <lineage>
        <taxon>Bacteria</taxon>
        <taxon>Pseudomonadati</taxon>
        <taxon>Planctomycetota</taxon>
        <taxon>Planctomycetia</taxon>
        <taxon>Planctomycetales</taxon>
        <taxon>Planctomycetaceae</taxon>
        <taxon>Gimesia</taxon>
    </lineage>
</organism>
<name>A0A517PNL7_9PLAN</name>
<feature type="transmembrane region" description="Helical" evidence="1">
    <location>
        <begin position="56"/>
        <end position="77"/>
    </location>
</feature>
<gene>
    <name evidence="2" type="ORF">HG66A1_27460</name>
</gene>
<proteinExistence type="predicted"/>
<dbReference type="AlphaFoldDB" id="A0A517PNL7"/>
<feature type="transmembrane region" description="Helical" evidence="1">
    <location>
        <begin position="15"/>
        <end position="35"/>
    </location>
</feature>
<dbReference type="Proteomes" id="UP000320421">
    <property type="component" value="Chromosome"/>
</dbReference>
<keyword evidence="3" id="KW-1185">Reference proteome</keyword>
<accession>A0A517PNL7</accession>
<dbReference type="OrthoDB" id="10015699at2"/>
<keyword evidence="1" id="KW-0812">Transmembrane</keyword>
<keyword evidence="1" id="KW-1133">Transmembrane helix</keyword>
<reference evidence="2 3" key="1">
    <citation type="submission" date="2019-02" db="EMBL/GenBank/DDBJ databases">
        <title>Deep-cultivation of Planctomycetes and their phenomic and genomic characterization uncovers novel biology.</title>
        <authorList>
            <person name="Wiegand S."/>
            <person name="Jogler M."/>
            <person name="Boedeker C."/>
            <person name="Pinto D."/>
            <person name="Vollmers J."/>
            <person name="Rivas-Marin E."/>
            <person name="Kohn T."/>
            <person name="Peeters S.H."/>
            <person name="Heuer A."/>
            <person name="Rast P."/>
            <person name="Oberbeckmann S."/>
            <person name="Bunk B."/>
            <person name="Jeske O."/>
            <person name="Meyerdierks A."/>
            <person name="Storesund J.E."/>
            <person name="Kallscheuer N."/>
            <person name="Luecker S."/>
            <person name="Lage O.M."/>
            <person name="Pohl T."/>
            <person name="Merkel B.J."/>
            <person name="Hornburger P."/>
            <person name="Mueller R.-W."/>
            <person name="Bruemmer F."/>
            <person name="Labrenz M."/>
            <person name="Spormann A.M."/>
            <person name="Op den Camp H."/>
            <person name="Overmann J."/>
            <person name="Amann R."/>
            <person name="Jetten M.S.M."/>
            <person name="Mascher T."/>
            <person name="Medema M.H."/>
            <person name="Devos D.P."/>
            <person name="Kaster A.-K."/>
            <person name="Ovreas L."/>
            <person name="Rohde M."/>
            <person name="Galperin M.Y."/>
            <person name="Jogler C."/>
        </authorList>
    </citation>
    <scope>NUCLEOTIDE SEQUENCE [LARGE SCALE GENOMIC DNA]</scope>
    <source>
        <strain evidence="2 3">HG66A1</strain>
    </source>
</reference>
<keyword evidence="1" id="KW-0472">Membrane</keyword>
<evidence type="ECO:0000313" key="3">
    <source>
        <dbReference type="Proteomes" id="UP000320421"/>
    </source>
</evidence>
<dbReference type="RefSeq" id="WP_145184495.1">
    <property type="nucleotide sequence ID" value="NZ_CP036266.1"/>
</dbReference>
<dbReference type="EMBL" id="CP036266">
    <property type="protein sequence ID" value="QDT20954.1"/>
    <property type="molecule type" value="Genomic_DNA"/>
</dbReference>
<sequence length="135" mass="14792">MNRSSSDSPPRSRTLLTVQILLTTLTGVFTLLAWLNDIGPYWRLYAGLFAGSMTALIFRSGWLIPCTVCGTLFGIFIDPPIKSGPIDAQMWQTVSNLWSGVIAGLVLGVTIEITLKTSDDEHTSVEDSTYHNDGR</sequence>
<evidence type="ECO:0000256" key="1">
    <source>
        <dbReference type="SAM" id="Phobius"/>
    </source>
</evidence>
<feature type="transmembrane region" description="Helical" evidence="1">
    <location>
        <begin position="97"/>
        <end position="115"/>
    </location>
</feature>
<evidence type="ECO:0000313" key="2">
    <source>
        <dbReference type="EMBL" id="QDT20954.1"/>
    </source>
</evidence>
<protein>
    <submittedName>
        <fullName evidence="2">Uncharacterized protein</fullName>
    </submittedName>
</protein>